<keyword evidence="2" id="KW-1185">Reference proteome</keyword>
<dbReference type="EMBL" id="RAPQ01000008">
    <property type="protein sequence ID" value="RKE04446.1"/>
    <property type="molecule type" value="Genomic_DNA"/>
</dbReference>
<proteinExistence type="predicted"/>
<sequence length="1002" mass="114059">MRISKPNTGAKIDNRTIAKNSKGNIVNLEDFKLDKAIKFYERFSFHFSKYPGGKAHLTWGVNASDYLKRYSNGISGKYRLTSKLFTNEELNSFINEHGQGCFLTWYLEVTSKYTTYPVFVVEKEFNCDLPRTLEGESGKFLPLASARLFMNENNELDEYNTQVFRFYENSIPNEVFVRPYFWEYKNYQEMTFHYTNVPSGQIARVLDNSDAPDPSEGWATYQQDYNNLVNKGFKLVSRQHNGYKPDQLSIGLNSESKLTHFREMNPFPANWKLTEDFDFAFDNSSISGKPTLWIKINDLSRRNYSKDFIHILTPKVKYFKIGEGYAQHEAVTEDTDCYWTLYTAITDEYTSASGLVCVARPGATGFQEIIKETRHNGILYPIAQVKATLKADTNTFDVDSCLVIKHWKNVLKQDNYLDNETIRVTADNHLFVPEHHNPLKNGYLLEDFDFEIKKVEGANSIQLKLIGGESRRNIPVQTSAGIRWFGIGTPTFNLDTASNKIAGTHYHWDIAFKLLDDENGTFNGWVTYYGGASSTFDVKRPYDPATSSNIVLLSVTCPVPRAGKDLQQEDFKLYKFWKNCLAPAEKRLNLNGTPTDGLTVEPVYDDKLRVLSAYENSRYVKIMEDFNMKADYSSVVKQIKVYLDPYPEMKNIPAKRYSGNRTFGVKNVNISIGVWANLIQGKTMYVAVYSPLVTDGSNGMTYKVGLGKMPDLSGIDWLENVLLGFVKLPIPDDIANADQSNLVFHKIYKKALAPIQEINDFGTEVAVDYGDMNAKRPALSNGQLVKCTDASADSQVSSGWAYYRYRKESNDFELVSKEKQDAQPANVEVDQYTVEKNYTGEIAVPSLQIGHHANTFLLKDFDFNVSFSGSDTIELTPRGGNQALPILINGVRKYMRVAYWTLKKSSFGSDMAGKWVYWMVQADIEDTEITNGGMQTHAQADGSFQQFNAEDMISHIPVLTVRAYIPDTSKGENWDLSKVYLYKHWKSMLAPFDELWNEKVTP</sequence>
<name>A0A419X9X9_9BACT</name>
<dbReference type="RefSeq" id="WP_120239222.1">
    <property type="nucleotide sequence ID" value="NZ_RAPQ01000008.1"/>
</dbReference>
<evidence type="ECO:0000313" key="1">
    <source>
        <dbReference type="EMBL" id="RKE04446.1"/>
    </source>
</evidence>
<protein>
    <submittedName>
        <fullName evidence="1">Uncharacterized protein</fullName>
    </submittedName>
</protein>
<organism evidence="1 2">
    <name type="scientific">Marinifilum flexuosum</name>
    <dbReference type="NCBI Taxonomy" id="1117708"/>
    <lineage>
        <taxon>Bacteria</taxon>
        <taxon>Pseudomonadati</taxon>
        <taxon>Bacteroidota</taxon>
        <taxon>Bacteroidia</taxon>
        <taxon>Marinilabiliales</taxon>
        <taxon>Marinifilaceae</taxon>
    </lineage>
</organism>
<reference evidence="1 2" key="1">
    <citation type="submission" date="2018-09" db="EMBL/GenBank/DDBJ databases">
        <title>Genomic Encyclopedia of Archaeal and Bacterial Type Strains, Phase II (KMG-II): from individual species to whole genera.</title>
        <authorList>
            <person name="Goeker M."/>
        </authorList>
    </citation>
    <scope>NUCLEOTIDE SEQUENCE [LARGE SCALE GENOMIC DNA]</scope>
    <source>
        <strain evidence="1 2">DSM 21950</strain>
    </source>
</reference>
<dbReference type="AlphaFoldDB" id="A0A419X9X9"/>
<gene>
    <name evidence="1" type="ORF">BXY64_1466</name>
</gene>
<dbReference type="OrthoDB" id="9765151at2"/>
<comment type="caution">
    <text evidence="1">The sequence shown here is derived from an EMBL/GenBank/DDBJ whole genome shotgun (WGS) entry which is preliminary data.</text>
</comment>
<dbReference type="Proteomes" id="UP000284531">
    <property type="component" value="Unassembled WGS sequence"/>
</dbReference>
<accession>A0A419X9X9</accession>
<evidence type="ECO:0000313" key="2">
    <source>
        <dbReference type="Proteomes" id="UP000284531"/>
    </source>
</evidence>